<organism evidence="1 2">
    <name type="scientific">Staphylococcus lugdunensis</name>
    <dbReference type="NCBI Taxonomy" id="28035"/>
    <lineage>
        <taxon>Bacteria</taxon>
        <taxon>Bacillati</taxon>
        <taxon>Bacillota</taxon>
        <taxon>Bacilli</taxon>
        <taxon>Bacillales</taxon>
        <taxon>Staphylococcaceae</taxon>
        <taxon>Staphylococcus</taxon>
    </lineage>
</organism>
<accession>A0A4Q9VZG8</accession>
<evidence type="ECO:0000313" key="1">
    <source>
        <dbReference type="EMBL" id="TBW67914.1"/>
    </source>
</evidence>
<dbReference type="Proteomes" id="UP000293637">
    <property type="component" value="Unassembled WGS sequence"/>
</dbReference>
<sequence>NALAIGHNIIERASMDIDVSMKDDINSLEISRETLKTMLEQNISRVLENENLTIIDFILEDSPKKSDKKFWGGYRVTFKVINNEIQDTNNDIDSLRKKSISLGKNEKKEMKIDISKYEFIEDAIIVECDEDSLINV</sequence>
<evidence type="ECO:0000313" key="2">
    <source>
        <dbReference type="Proteomes" id="UP000293637"/>
    </source>
</evidence>
<proteinExistence type="predicted"/>
<dbReference type="EMBL" id="SCHB01000354">
    <property type="protein sequence ID" value="TBW67914.1"/>
    <property type="molecule type" value="Genomic_DNA"/>
</dbReference>
<feature type="non-terminal residue" evidence="1">
    <location>
        <position position="1"/>
    </location>
</feature>
<comment type="caution">
    <text evidence="1">The sequence shown here is derived from an EMBL/GenBank/DDBJ whole genome shotgun (WGS) entry which is preliminary data.</text>
</comment>
<dbReference type="AlphaFoldDB" id="A0A4Q9VZG8"/>
<name>A0A4Q9VZG8_STALU</name>
<gene>
    <name evidence="1" type="ORF">EQ812_14215</name>
</gene>
<protein>
    <submittedName>
        <fullName evidence="1">Uncharacterized protein</fullName>
    </submittedName>
</protein>
<feature type="non-terminal residue" evidence="1">
    <location>
        <position position="136"/>
    </location>
</feature>
<reference evidence="1 2" key="1">
    <citation type="journal article" date="2019" name="Sci. Transl. Med.">
        <title>Quorum sensing between bacterial species on the skin protects against epidermal injury in atopic dermatitis.</title>
        <authorList>
            <person name="Williams M.R."/>
        </authorList>
    </citation>
    <scope>NUCLEOTIDE SEQUENCE [LARGE SCALE GENOMIC DNA]</scope>
    <source>
        <strain evidence="1 2">E7</strain>
    </source>
</reference>